<gene>
    <name evidence="1" type="ORF">GCM10011389_22090</name>
</gene>
<comment type="caution">
    <text evidence="1">The sequence shown here is derived from an EMBL/GenBank/DDBJ whole genome shotgun (WGS) entry which is preliminary data.</text>
</comment>
<evidence type="ECO:0000313" key="2">
    <source>
        <dbReference type="Proteomes" id="UP000642571"/>
    </source>
</evidence>
<name>A0ABQ1Q6J9_9BACI</name>
<keyword evidence="2" id="KW-1185">Reference proteome</keyword>
<organism evidence="1 2">
    <name type="scientific">Pontibacillus salipaludis</name>
    <dbReference type="NCBI Taxonomy" id="1697394"/>
    <lineage>
        <taxon>Bacteria</taxon>
        <taxon>Bacillati</taxon>
        <taxon>Bacillota</taxon>
        <taxon>Bacilli</taxon>
        <taxon>Bacillales</taxon>
        <taxon>Bacillaceae</taxon>
        <taxon>Pontibacillus</taxon>
    </lineage>
</organism>
<accession>A0ABQ1Q6J9</accession>
<sequence>MTTYAKIFLTNGKAYVIECQDRDEFLDLLEDSGLVEIEDDIIINPQQVCAVEFEEK</sequence>
<proteinExistence type="predicted"/>
<protein>
    <submittedName>
        <fullName evidence="1">Uncharacterized protein</fullName>
    </submittedName>
</protein>
<dbReference type="Proteomes" id="UP000642571">
    <property type="component" value="Unassembled WGS sequence"/>
</dbReference>
<evidence type="ECO:0000313" key="1">
    <source>
        <dbReference type="EMBL" id="GGD14009.1"/>
    </source>
</evidence>
<dbReference type="RefSeq" id="WP_188653692.1">
    <property type="nucleotide sequence ID" value="NZ_BMIN01000008.1"/>
</dbReference>
<dbReference type="EMBL" id="BMIN01000008">
    <property type="protein sequence ID" value="GGD14009.1"/>
    <property type="molecule type" value="Genomic_DNA"/>
</dbReference>
<reference evidence="2" key="1">
    <citation type="journal article" date="2019" name="Int. J. Syst. Evol. Microbiol.">
        <title>The Global Catalogue of Microorganisms (GCM) 10K type strain sequencing project: providing services to taxonomists for standard genome sequencing and annotation.</title>
        <authorList>
            <consortium name="The Broad Institute Genomics Platform"/>
            <consortium name="The Broad Institute Genome Sequencing Center for Infectious Disease"/>
            <person name="Wu L."/>
            <person name="Ma J."/>
        </authorList>
    </citation>
    <scope>NUCLEOTIDE SEQUENCE [LARGE SCALE GENOMIC DNA]</scope>
    <source>
        <strain evidence="2">CGMCC 1.15353</strain>
    </source>
</reference>